<protein>
    <submittedName>
        <fullName evidence="1">Alpha/beta hydrolase</fullName>
    </submittedName>
</protein>
<dbReference type="Proteomes" id="UP000541185">
    <property type="component" value="Unassembled WGS sequence"/>
</dbReference>
<dbReference type="SUPFAM" id="SSF53474">
    <property type="entry name" value="alpha/beta-Hydrolases"/>
    <property type="match status" value="1"/>
</dbReference>
<dbReference type="EMBL" id="JABBFX010000003">
    <property type="protein sequence ID" value="NML47474.1"/>
    <property type="molecule type" value="Genomic_DNA"/>
</dbReference>
<dbReference type="GO" id="GO:0016787">
    <property type="term" value="F:hydrolase activity"/>
    <property type="evidence" value="ECO:0007669"/>
    <property type="project" value="UniProtKB-KW"/>
</dbReference>
<evidence type="ECO:0000313" key="1">
    <source>
        <dbReference type="EMBL" id="NML47474.1"/>
    </source>
</evidence>
<dbReference type="Gene3D" id="3.40.50.1820">
    <property type="entry name" value="alpha/beta hydrolase"/>
    <property type="match status" value="1"/>
</dbReference>
<proteinExistence type="predicted"/>
<dbReference type="RefSeq" id="WP_169421750.1">
    <property type="nucleotide sequence ID" value="NZ_JABBFX010000003.1"/>
</dbReference>
<keyword evidence="2" id="KW-1185">Reference proteome</keyword>
<dbReference type="InterPro" id="IPR029058">
    <property type="entry name" value="AB_hydrolase_fold"/>
</dbReference>
<dbReference type="AlphaFoldDB" id="A0A848HAG9"/>
<accession>A0A848HAG9</accession>
<sequence>MSGVRETAREEGGLVALDTTPGAYMESQSGLQRGRPRIYCRYAPPKGGGRDLAFIVFHPTSNFHGHYLVEPLSRLGAGVLALNTRYVGNDSMLIMERAIQDVGAGMRFLREQGYKRIIMIGNSGGGSLAAFYQEQATRVTVTSTPDGRPFDMASDPLHPADALALVAAHPGRASQLLAKIDPSVLDESDAPAIDASLDMFDPRHGPAYSPEFVARFRAAQARRLDRITDWVVQRLQDLDRTRHADVADDAFVIRRTQADPRNMDLLLDANDRKQGSLGGDARNYNEAANGLARFCTLRSFLSQWSVRHTRAEGPRCLAATNVPVLLLNYTADQTVFPSHVAAWQAAAAGRCTTHDIKGAPHYLIGMPEVTDRVAGLLMAFGD</sequence>
<organism evidence="1 2">
    <name type="scientific">Ramlibacter agri</name>
    <dbReference type="NCBI Taxonomy" id="2728837"/>
    <lineage>
        <taxon>Bacteria</taxon>
        <taxon>Pseudomonadati</taxon>
        <taxon>Pseudomonadota</taxon>
        <taxon>Betaproteobacteria</taxon>
        <taxon>Burkholderiales</taxon>
        <taxon>Comamonadaceae</taxon>
        <taxon>Ramlibacter</taxon>
    </lineage>
</organism>
<keyword evidence="1" id="KW-0378">Hydrolase</keyword>
<gene>
    <name evidence="1" type="ORF">HHL11_27235</name>
</gene>
<comment type="caution">
    <text evidence="1">The sequence shown here is derived from an EMBL/GenBank/DDBJ whole genome shotgun (WGS) entry which is preliminary data.</text>
</comment>
<evidence type="ECO:0000313" key="2">
    <source>
        <dbReference type="Proteomes" id="UP000541185"/>
    </source>
</evidence>
<reference evidence="1 2" key="1">
    <citation type="submission" date="2020-04" db="EMBL/GenBank/DDBJ databases">
        <title>Ramlibacter sp. G-1-2-2 isolated from soil.</title>
        <authorList>
            <person name="Dahal R.H."/>
        </authorList>
    </citation>
    <scope>NUCLEOTIDE SEQUENCE [LARGE SCALE GENOMIC DNA]</scope>
    <source>
        <strain evidence="1 2">G-1-2-2</strain>
    </source>
</reference>
<name>A0A848HAG9_9BURK</name>